<feature type="region of interest" description="Disordered" evidence="1">
    <location>
        <begin position="783"/>
        <end position="806"/>
    </location>
</feature>
<name>A0A9P4NPS5_9PEZI</name>
<protein>
    <recommendedName>
        <fullName evidence="4">Ubiquitin-like protease family profile domain-containing protein</fullName>
    </recommendedName>
</protein>
<evidence type="ECO:0000313" key="2">
    <source>
        <dbReference type="EMBL" id="KAF2429104.1"/>
    </source>
</evidence>
<comment type="caution">
    <text evidence="2">The sequence shown here is derived from an EMBL/GenBank/DDBJ whole genome shotgun (WGS) entry which is preliminary data.</text>
</comment>
<keyword evidence="3" id="KW-1185">Reference proteome</keyword>
<evidence type="ECO:0000313" key="3">
    <source>
        <dbReference type="Proteomes" id="UP000800235"/>
    </source>
</evidence>
<dbReference type="OrthoDB" id="3825435at2759"/>
<sequence>MAPKRAAPTAPLRRSARIRTNTQNAAAAAAAVVAQASRPQGGPKQTGTKRPGQGGGRRPRSNKRVRPAPLAVEDNDENDDLNANPQEPAWVQGLRDDIAAGRDEIGDFRDTITQRQTAVEEAVAALQPIPAPVPAEEEPAWVAELRNSINQRINQLEASTALRVARANSIGPSHAGRETPARDTLERAIRLRRDLTDAQEQALNPRTGLPNARLEARLLDHIQDTVRNAIREAQRITAPTIDLTQEGTQEDPIEPGSSEAQPDSINPGTQPDPNPQASRPYTASLQNKDRLGMGLIITRDLRELLKTVEKDLRREADGIRDESADLFRSFQTSIGEITEASHDLRNSLRPLLDAIHGRGAGSERTAAAKNGGIPASSVFGSTPPHFVLSPIARTRPEVQVVRTPEPQEAIAYPTFTDFKDHCQIYRKLRKYWQIKKLLDKKQAFSIESAAQISCEAVQIAIATVTEAISDADGPDMFSLITESALAVLRKEGDAEAWTRAARPGRTLLFAYTASELAGFEDTENMDESVRDALENSGHTWLVCVRIIIGDEGAKLPEISFIDSDPAYFGLMAEKNDHENTIRKMIDKMQWNKQGYNMNKPANYLDGAKQKSPVNNNPGNYCGLHTIFNAWALAMRLTVDGKFVPTPQFYEESRAILNLGYSGYLDSRTITSFFSCHGFIQQQNLAGANTFTRTTSFLNSDDLSDRVATLLEVSDMEARHAAEQEQRESSPTPHSPVRRTPSPKPTTEEFAVLRQRLIDMGYEDVGDVDDENLAHILDILEKRQGEPAQVDSDGEDELPIHIDPLDG</sequence>
<accession>A0A9P4NPS5</accession>
<feature type="compositionally biased region" description="Basic and acidic residues" evidence="1">
    <location>
        <begin position="716"/>
        <end position="727"/>
    </location>
</feature>
<dbReference type="EMBL" id="MU007050">
    <property type="protein sequence ID" value="KAF2429104.1"/>
    <property type="molecule type" value="Genomic_DNA"/>
</dbReference>
<evidence type="ECO:0008006" key="4">
    <source>
        <dbReference type="Google" id="ProtNLM"/>
    </source>
</evidence>
<evidence type="ECO:0000256" key="1">
    <source>
        <dbReference type="SAM" id="MobiDB-lite"/>
    </source>
</evidence>
<reference evidence="2" key="1">
    <citation type="journal article" date="2020" name="Stud. Mycol.">
        <title>101 Dothideomycetes genomes: a test case for predicting lifestyles and emergence of pathogens.</title>
        <authorList>
            <person name="Haridas S."/>
            <person name="Albert R."/>
            <person name="Binder M."/>
            <person name="Bloem J."/>
            <person name="Labutti K."/>
            <person name="Salamov A."/>
            <person name="Andreopoulos B."/>
            <person name="Baker S."/>
            <person name="Barry K."/>
            <person name="Bills G."/>
            <person name="Bluhm B."/>
            <person name="Cannon C."/>
            <person name="Castanera R."/>
            <person name="Culley D."/>
            <person name="Daum C."/>
            <person name="Ezra D."/>
            <person name="Gonzalez J."/>
            <person name="Henrissat B."/>
            <person name="Kuo A."/>
            <person name="Liang C."/>
            <person name="Lipzen A."/>
            <person name="Lutzoni F."/>
            <person name="Magnuson J."/>
            <person name="Mondo S."/>
            <person name="Nolan M."/>
            <person name="Ohm R."/>
            <person name="Pangilinan J."/>
            <person name="Park H.-J."/>
            <person name="Ramirez L."/>
            <person name="Alfaro M."/>
            <person name="Sun H."/>
            <person name="Tritt A."/>
            <person name="Yoshinaga Y."/>
            <person name="Zwiers L.-H."/>
            <person name="Turgeon B."/>
            <person name="Goodwin S."/>
            <person name="Spatafora J."/>
            <person name="Crous P."/>
            <person name="Grigoriev I."/>
        </authorList>
    </citation>
    <scope>NUCLEOTIDE SEQUENCE</scope>
    <source>
        <strain evidence="2">CBS 130266</strain>
    </source>
</reference>
<feature type="region of interest" description="Disordered" evidence="1">
    <location>
        <begin position="716"/>
        <end position="747"/>
    </location>
</feature>
<feature type="region of interest" description="Disordered" evidence="1">
    <location>
        <begin position="1"/>
        <end position="89"/>
    </location>
</feature>
<feature type="compositionally biased region" description="Basic and acidic residues" evidence="1">
    <location>
        <begin position="797"/>
        <end position="806"/>
    </location>
</feature>
<gene>
    <name evidence="2" type="ORF">EJ08DRAFT_306946</name>
</gene>
<dbReference type="Proteomes" id="UP000800235">
    <property type="component" value="Unassembled WGS sequence"/>
</dbReference>
<feature type="region of interest" description="Disordered" evidence="1">
    <location>
        <begin position="237"/>
        <end position="285"/>
    </location>
</feature>
<organism evidence="2 3">
    <name type="scientific">Tothia fuscella</name>
    <dbReference type="NCBI Taxonomy" id="1048955"/>
    <lineage>
        <taxon>Eukaryota</taxon>
        <taxon>Fungi</taxon>
        <taxon>Dikarya</taxon>
        <taxon>Ascomycota</taxon>
        <taxon>Pezizomycotina</taxon>
        <taxon>Dothideomycetes</taxon>
        <taxon>Pleosporomycetidae</taxon>
        <taxon>Venturiales</taxon>
        <taxon>Cylindrosympodiaceae</taxon>
        <taxon>Tothia</taxon>
    </lineage>
</organism>
<feature type="compositionally biased region" description="Low complexity" evidence="1">
    <location>
        <begin position="20"/>
        <end position="36"/>
    </location>
</feature>
<feature type="compositionally biased region" description="Basic residues" evidence="1">
    <location>
        <begin position="57"/>
        <end position="66"/>
    </location>
</feature>
<dbReference type="AlphaFoldDB" id="A0A9P4NPS5"/>
<proteinExistence type="predicted"/>
<feature type="compositionally biased region" description="Polar residues" evidence="1">
    <location>
        <begin position="258"/>
        <end position="285"/>
    </location>
</feature>